<evidence type="ECO:0000256" key="5">
    <source>
        <dbReference type="ARBA" id="ARBA00022837"/>
    </source>
</evidence>
<comment type="subcellular location">
    <subcellularLocation>
        <location evidence="1">Mitochondrion inner membrane</location>
        <topology evidence="1">Peripheral membrane protein</topology>
        <orientation evidence="1">Intermembrane side</orientation>
    </subcellularLocation>
</comment>
<feature type="region of interest" description="Disordered" evidence="9">
    <location>
        <begin position="638"/>
        <end position="659"/>
    </location>
</feature>
<evidence type="ECO:0000256" key="10">
    <source>
        <dbReference type="SAM" id="Phobius"/>
    </source>
</evidence>
<keyword evidence="7" id="KW-0560">Oxidoreductase</keyword>
<evidence type="ECO:0000259" key="11">
    <source>
        <dbReference type="PROSITE" id="PS50222"/>
    </source>
</evidence>
<proteinExistence type="inferred from homology"/>
<evidence type="ECO:0000256" key="1">
    <source>
        <dbReference type="ARBA" id="ARBA00004137"/>
    </source>
</evidence>
<dbReference type="InterPro" id="IPR011992">
    <property type="entry name" value="EF-hand-dom_pair"/>
</dbReference>
<evidence type="ECO:0000313" key="13">
    <source>
        <dbReference type="Proteomes" id="UP001150238"/>
    </source>
</evidence>
<dbReference type="AlphaFoldDB" id="A0A9W9AJE0"/>
<feature type="domain" description="EF-hand" evidence="11">
    <location>
        <begin position="531"/>
        <end position="566"/>
    </location>
</feature>
<dbReference type="Pfam" id="PF07992">
    <property type="entry name" value="Pyr_redox_2"/>
    <property type="match status" value="1"/>
</dbReference>
<dbReference type="Gene3D" id="3.50.50.100">
    <property type="match status" value="2"/>
</dbReference>
<evidence type="ECO:0000313" key="12">
    <source>
        <dbReference type="EMBL" id="KAJ4483032.1"/>
    </source>
</evidence>
<dbReference type="PROSITE" id="PS50222">
    <property type="entry name" value="EF_HAND_2"/>
    <property type="match status" value="2"/>
</dbReference>
<dbReference type="GO" id="GO:0005743">
    <property type="term" value="C:mitochondrial inner membrane"/>
    <property type="evidence" value="ECO:0007669"/>
    <property type="project" value="UniProtKB-SubCell"/>
</dbReference>
<feature type="region of interest" description="Disordered" evidence="9">
    <location>
        <begin position="99"/>
        <end position="122"/>
    </location>
</feature>
<evidence type="ECO:0000256" key="6">
    <source>
        <dbReference type="ARBA" id="ARBA00022946"/>
    </source>
</evidence>
<keyword evidence="10" id="KW-0812">Transmembrane</keyword>
<evidence type="ECO:0000256" key="2">
    <source>
        <dbReference type="ARBA" id="ARBA00005272"/>
    </source>
</evidence>
<dbReference type="InterPro" id="IPR018247">
    <property type="entry name" value="EF_Hand_1_Ca_BS"/>
</dbReference>
<dbReference type="PROSITE" id="PS00018">
    <property type="entry name" value="EF_HAND_1"/>
    <property type="match status" value="2"/>
</dbReference>
<dbReference type="InterPro" id="IPR045024">
    <property type="entry name" value="NDH-2"/>
</dbReference>
<dbReference type="SUPFAM" id="SSF51905">
    <property type="entry name" value="FAD/NAD(P)-binding domain"/>
    <property type="match status" value="2"/>
</dbReference>
<dbReference type="SMART" id="SM00054">
    <property type="entry name" value="EFh"/>
    <property type="match status" value="2"/>
</dbReference>
<comment type="similarity">
    <text evidence="2">Belongs to the NADH dehydrogenase family.</text>
</comment>
<dbReference type="InterPro" id="IPR036188">
    <property type="entry name" value="FAD/NAD-bd_sf"/>
</dbReference>
<accession>A0A9W9AJE0</accession>
<dbReference type="Pfam" id="PF13202">
    <property type="entry name" value="EF-hand_5"/>
    <property type="match status" value="1"/>
</dbReference>
<evidence type="ECO:0000256" key="3">
    <source>
        <dbReference type="ARBA" id="ARBA00022630"/>
    </source>
</evidence>
<name>A0A9W9AJE0_9AGAR</name>
<sequence length="747" mass="83229">MLGMIGFARCGRAWSGTGSFSRLSTRLSHIPSPKQTIPRLLNQVSTRSVSQYVPQPNIKTFATQLGIQSGLHPWSQPGMTAHLISARLQNRSVYSRRSFATDASSGSTNPDPNSTSSTPPPRRRTLFRRLFIFSKYTLYLSLTSVVGLVVLTSFLFIHDLFTYTSRHVDRVPMNPLALHLERGGPKNLPIARVLVDDDEDEDMHRIARDKPRLVVVGGGWGAMGVLQTLHLGDYHVTVVSNETFTTFTPLLPSAAVGTVQVRSLIEPIRKIVARLRGHFVNGKAVDVDFGQRLIEIECVGNGERVYIPYDKLIIAVGSTSSTHGVPGLEHCFQLKTIADAQAIRRRVMDNFEIASLPTTSPSERKRLLSFVVCGGGPTGVETAAEIFDFCQEDIMNYFPKICREEVSIHVIQSRGHILNTYSEAISQYAEDKFKRDGVNLITNARVAAVTPEHVIYTSKNEDGKMEQHTIPTNFTLWSTGIAMNPFAKRVTQLLPNQFHKKAIEVDAHLRVKGTPQGTVYAVGDAATIETSLVSHFLEFVEEADQNKDGKIDFDEWEVMVNRIKQKIPMAEDHVSKAREIFTMYDTNGDNALELNELVKLLEDLGNKITSLPATAQVASQQGKYIGKKLNKLARRMERQVQEQNMDTAQPSAESATANTSSESARNLILIPDEAISAPFRYFHLGSLAYIGNAAVFDLGKYSFMGGLAAMYAWRSVYWNEQVSVRTRALLMIDWIVRGVWGRDLSRL</sequence>
<feature type="compositionally biased region" description="Low complexity" evidence="9">
    <location>
        <begin position="104"/>
        <end position="117"/>
    </location>
</feature>
<dbReference type="GO" id="GO:0003954">
    <property type="term" value="F:NADH dehydrogenase activity"/>
    <property type="evidence" value="ECO:0007669"/>
    <property type="project" value="InterPro"/>
</dbReference>
<reference evidence="12" key="1">
    <citation type="submission" date="2022-08" db="EMBL/GenBank/DDBJ databases">
        <authorList>
            <consortium name="DOE Joint Genome Institute"/>
            <person name="Min B."/>
            <person name="Riley R."/>
            <person name="Sierra-Patev S."/>
            <person name="Naranjo-Ortiz M."/>
            <person name="Looney B."/>
            <person name="Konkel Z."/>
            <person name="Slot J.C."/>
            <person name="Sakamoto Y."/>
            <person name="Steenwyk J.L."/>
            <person name="Rokas A."/>
            <person name="Carro J."/>
            <person name="Camarero S."/>
            <person name="Ferreira P."/>
            <person name="Molpeceres G."/>
            <person name="Ruiz-Duenas F.J."/>
            <person name="Serrano A."/>
            <person name="Henrissat B."/>
            <person name="Drula E."/>
            <person name="Hughes K.W."/>
            <person name="Mata J.L."/>
            <person name="Ishikawa N.K."/>
            <person name="Vargas-Isla R."/>
            <person name="Ushijima S."/>
            <person name="Smith C.A."/>
            <person name="Ahrendt S."/>
            <person name="Andreopoulos W."/>
            <person name="He G."/>
            <person name="Labutti K."/>
            <person name="Lipzen A."/>
            <person name="Ng V."/>
            <person name="Sandor L."/>
            <person name="Barry K."/>
            <person name="Martinez A.T."/>
            <person name="Xiao Y."/>
            <person name="Gibbons J.G."/>
            <person name="Terashima K."/>
            <person name="Hibbett D.S."/>
            <person name="Grigoriev I.V."/>
        </authorList>
    </citation>
    <scope>NUCLEOTIDE SEQUENCE</scope>
    <source>
        <strain evidence="12">Sp2 HRB7682 ss15</strain>
    </source>
</reference>
<protein>
    <recommendedName>
        <fullName evidence="11">EF-hand domain-containing protein</fullName>
    </recommendedName>
</protein>
<evidence type="ECO:0000256" key="9">
    <source>
        <dbReference type="SAM" id="MobiDB-lite"/>
    </source>
</evidence>
<keyword evidence="5" id="KW-0106">Calcium</keyword>
<keyword evidence="8" id="KW-0520">NAD</keyword>
<dbReference type="InterPro" id="IPR054585">
    <property type="entry name" value="NDH2-like_C"/>
</dbReference>
<dbReference type="PANTHER" id="PTHR43706:SF50">
    <property type="entry name" value="NADH DEHYDROGENASE (UBIQUINONE)-RELATED"/>
    <property type="match status" value="1"/>
</dbReference>
<evidence type="ECO:0000256" key="8">
    <source>
        <dbReference type="ARBA" id="ARBA00023027"/>
    </source>
</evidence>
<dbReference type="Proteomes" id="UP001150238">
    <property type="component" value="Unassembled WGS sequence"/>
</dbReference>
<comment type="caution">
    <text evidence="12">The sequence shown here is derived from an EMBL/GenBank/DDBJ whole genome shotgun (WGS) entry which is preliminary data.</text>
</comment>
<feature type="transmembrane region" description="Helical" evidence="10">
    <location>
        <begin position="136"/>
        <end position="157"/>
    </location>
</feature>
<feature type="compositionally biased region" description="Polar residues" evidence="9">
    <location>
        <begin position="641"/>
        <end position="650"/>
    </location>
</feature>
<dbReference type="Pfam" id="PF22366">
    <property type="entry name" value="NDH2_C"/>
    <property type="match status" value="1"/>
</dbReference>
<gene>
    <name evidence="12" type="ORF">C8J55DRAFT_511318</name>
</gene>
<keyword evidence="3" id="KW-0285">Flavoprotein</keyword>
<dbReference type="PANTHER" id="PTHR43706">
    <property type="entry name" value="NADH DEHYDROGENASE"/>
    <property type="match status" value="1"/>
</dbReference>
<dbReference type="InterPro" id="IPR002048">
    <property type="entry name" value="EF_hand_dom"/>
</dbReference>
<keyword evidence="10" id="KW-0472">Membrane</keyword>
<evidence type="ECO:0000256" key="7">
    <source>
        <dbReference type="ARBA" id="ARBA00023002"/>
    </source>
</evidence>
<dbReference type="InterPro" id="IPR023753">
    <property type="entry name" value="FAD/NAD-binding_dom"/>
</dbReference>
<keyword evidence="6" id="KW-0809">Transit peptide</keyword>
<dbReference type="GO" id="GO:0005509">
    <property type="term" value="F:calcium ion binding"/>
    <property type="evidence" value="ECO:0007669"/>
    <property type="project" value="InterPro"/>
</dbReference>
<dbReference type="SUPFAM" id="SSF47473">
    <property type="entry name" value="EF-hand"/>
    <property type="match status" value="1"/>
</dbReference>
<keyword evidence="4" id="KW-0274">FAD</keyword>
<dbReference type="EMBL" id="JANVFS010000013">
    <property type="protein sequence ID" value="KAJ4483032.1"/>
    <property type="molecule type" value="Genomic_DNA"/>
</dbReference>
<reference evidence="12" key="2">
    <citation type="journal article" date="2023" name="Proc. Natl. Acad. Sci. U.S.A.">
        <title>A global phylogenomic analysis of the shiitake genus Lentinula.</title>
        <authorList>
            <person name="Sierra-Patev S."/>
            <person name="Min B."/>
            <person name="Naranjo-Ortiz M."/>
            <person name="Looney B."/>
            <person name="Konkel Z."/>
            <person name="Slot J.C."/>
            <person name="Sakamoto Y."/>
            <person name="Steenwyk J.L."/>
            <person name="Rokas A."/>
            <person name="Carro J."/>
            <person name="Camarero S."/>
            <person name="Ferreira P."/>
            <person name="Molpeceres G."/>
            <person name="Ruiz-Duenas F.J."/>
            <person name="Serrano A."/>
            <person name="Henrissat B."/>
            <person name="Drula E."/>
            <person name="Hughes K.W."/>
            <person name="Mata J.L."/>
            <person name="Ishikawa N.K."/>
            <person name="Vargas-Isla R."/>
            <person name="Ushijima S."/>
            <person name="Smith C.A."/>
            <person name="Donoghue J."/>
            <person name="Ahrendt S."/>
            <person name="Andreopoulos W."/>
            <person name="He G."/>
            <person name="LaButti K."/>
            <person name="Lipzen A."/>
            <person name="Ng V."/>
            <person name="Riley R."/>
            <person name="Sandor L."/>
            <person name="Barry K."/>
            <person name="Martinez A.T."/>
            <person name="Xiao Y."/>
            <person name="Gibbons J.G."/>
            <person name="Terashima K."/>
            <person name="Grigoriev I.V."/>
            <person name="Hibbett D."/>
        </authorList>
    </citation>
    <scope>NUCLEOTIDE SEQUENCE</scope>
    <source>
        <strain evidence="12">Sp2 HRB7682 ss15</strain>
    </source>
</reference>
<evidence type="ECO:0000256" key="4">
    <source>
        <dbReference type="ARBA" id="ARBA00022827"/>
    </source>
</evidence>
<feature type="domain" description="EF-hand" evidence="11">
    <location>
        <begin position="572"/>
        <end position="607"/>
    </location>
</feature>
<keyword evidence="10" id="KW-1133">Transmembrane helix</keyword>
<organism evidence="12 13">
    <name type="scientific">Lentinula lateritia</name>
    <dbReference type="NCBI Taxonomy" id="40482"/>
    <lineage>
        <taxon>Eukaryota</taxon>
        <taxon>Fungi</taxon>
        <taxon>Dikarya</taxon>
        <taxon>Basidiomycota</taxon>
        <taxon>Agaricomycotina</taxon>
        <taxon>Agaricomycetes</taxon>
        <taxon>Agaricomycetidae</taxon>
        <taxon>Agaricales</taxon>
        <taxon>Marasmiineae</taxon>
        <taxon>Omphalotaceae</taxon>
        <taxon>Lentinula</taxon>
    </lineage>
</organism>